<dbReference type="InterPro" id="IPR036282">
    <property type="entry name" value="Glutathione-S-Trfase_C_sf"/>
</dbReference>
<proteinExistence type="predicted"/>
<dbReference type="InterPro" id="IPR054416">
    <property type="entry name" value="GST_UstS-like_C"/>
</dbReference>
<dbReference type="EMBL" id="QKWK01000006">
    <property type="protein sequence ID" value="TXT08919.1"/>
    <property type="molecule type" value="Genomic_DNA"/>
</dbReference>
<feature type="domain" description="Glutathione S-transferase UstS-like C-terminal" evidence="2">
    <location>
        <begin position="108"/>
        <end position="208"/>
    </location>
</feature>
<dbReference type="SUPFAM" id="SSF47616">
    <property type="entry name" value="GST C-terminal domain-like"/>
    <property type="match status" value="1"/>
</dbReference>
<dbReference type="GO" id="GO:0006749">
    <property type="term" value="P:glutathione metabolic process"/>
    <property type="evidence" value="ECO:0007669"/>
    <property type="project" value="TreeGrafter"/>
</dbReference>
<dbReference type="GO" id="GO:0004364">
    <property type="term" value="F:glutathione transferase activity"/>
    <property type="evidence" value="ECO:0007669"/>
    <property type="project" value="TreeGrafter"/>
</dbReference>
<dbReference type="Gene3D" id="1.20.1050.10">
    <property type="match status" value="1"/>
</dbReference>
<dbReference type="SUPFAM" id="SSF52833">
    <property type="entry name" value="Thioredoxin-like"/>
    <property type="match status" value="1"/>
</dbReference>
<dbReference type="Gene3D" id="3.40.30.10">
    <property type="entry name" value="Glutaredoxin"/>
    <property type="match status" value="1"/>
</dbReference>
<keyword evidence="4" id="KW-1185">Reference proteome</keyword>
<gene>
    <name evidence="3" type="ORF">VHUM_02393</name>
</gene>
<evidence type="ECO:0000259" key="2">
    <source>
        <dbReference type="Pfam" id="PF22041"/>
    </source>
</evidence>
<dbReference type="Proteomes" id="UP000473826">
    <property type="component" value="Unassembled WGS sequence"/>
</dbReference>
<dbReference type="InterPro" id="IPR036249">
    <property type="entry name" value="Thioredoxin-like_sf"/>
</dbReference>
<evidence type="ECO:0000313" key="4">
    <source>
        <dbReference type="Proteomes" id="UP000473826"/>
    </source>
</evidence>
<reference evidence="3 4" key="1">
    <citation type="journal article" date="2019" name="PLoS Genet.">
        <title>Convergent evolution of linked mating-type loci in basidiomycete fungi.</title>
        <authorList>
            <person name="Sun S."/>
            <person name="Coelho M.A."/>
            <person name="Heitman J."/>
            <person name="Nowrousian M."/>
        </authorList>
    </citation>
    <scope>NUCLEOTIDE SEQUENCE [LARGE SCALE GENOMIC DNA]</scope>
    <source>
        <strain evidence="3 4">CBS 4282</strain>
    </source>
</reference>
<evidence type="ECO:0000259" key="1">
    <source>
        <dbReference type="Pfam" id="PF13409"/>
    </source>
</evidence>
<dbReference type="PANTHER" id="PTHR42673">
    <property type="entry name" value="MALEYLACETOACETATE ISOMERASE"/>
    <property type="match status" value="1"/>
</dbReference>
<comment type="caution">
    <text evidence="3">The sequence shown here is derived from an EMBL/GenBank/DDBJ whole genome shotgun (WGS) entry which is preliminary data.</text>
</comment>
<dbReference type="AlphaFoldDB" id="A0A7D8YYQ0"/>
<dbReference type="PANTHER" id="PTHR42673:SF4">
    <property type="entry name" value="MALEYLACETOACETATE ISOMERASE"/>
    <property type="match status" value="1"/>
</dbReference>
<evidence type="ECO:0000313" key="3">
    <source>
        <dbReference type="EMBL" id="TXT08919.1"/>
    </source>
</evidence>
<dbReference type="InterPro" id="IPR004045">
    <property type="entry name" value="Glutathione_S-Trfase_N"/>
</dbReference>
<dbReference type="GO" id="GO:0016034">
    <property type="term" value="F:maleylacetoacetate isomerase activity"/>
    <property type="evidence" value="ECO:0007669"/>
    <property type="project" value="TreeGrafter"/>
</dbReference>
<dbReference type="Pfam" id="PF13409">
    <property type="entry name" value="GST_N_2"/>
    <property type="match status" value="1"/>
</dbReference>
<accession>A0A7D8YYQ0</accession>
<protein>
    <submittedName>
        <fullName evidence="3">Uncharacterized protein</fullName>
    </submittedName>
</protein>
<organism evidence="3 4">
    <name type="scientific">Vanrija humicola</name>
    <name type="common">Yeast</name>
    <name type="synonym">Cryptococcus humicola</name>
    <dbReference type="NCBI Taxonomy" id="5417"/>
    <lineage>
        <taxon>Eukaryota</taxon>
        <taxon>Fungi</taxon>
        <taxon>Dikarya</taxon>
        <taxon>Basidiomycota</taxon>
        <taxon>Agaricomycotina</taxon>
        <taxon>Tremellomycetes</taxon>
        <taxon>Trichosporonales</taxon>
        <taxon>Trichosporonaceae</taxon>
        <taxon>Vanrija</taxon>
    </lineage>
</organism>
<feature type="domain" description="GST N-terminal" evidence="1">
    <location>
        <begin position="25"/>
        <end position="89"/>
    </location>
</feature>
<dbReference type="OrthoDB" id="4951845at2759"/>
<sequence>MTTPKYTLYELVAHAEQREAQTSHSFFVLRSKLDLALLDIPYTRVPLAFEQIKPTLAAAGPGATVPALDTGADAGLVVDSFTIAEYLDEHHATESKYLFGSPDARRFARFVQLWADKTLLLAIMPLLVPLFVAHNDAASRAYFVARIWPADDVARMVEESKDADRVKENAAAVRRLLRVVELYLGASDGRFLLGDVPTHADNVVASYYFASQINPVLNPLVWEHPDLPRVAQWVKDFKEVSGFSVSYPPPPAGVVAEL</sequence>
<dbReference type="Pfam" id="PF22041">
    <property type="entry name" value="GST_C_7"/>
    <property type="match status" value="1"/>
</dbReference>
<name>A0A7D8YYQ0_VANHU</name>
<dbReference type="GO" id="GO:0006559">
    <property type="term" value="P:L-phenylalanine catabolic process"/>
    <property type="evidence" value="ECO:0007669"/>
    <property type="project" value="TreeGrafter"/>
</dbReference>